<keyword evidence="2 3" id="KW-0040">ANK repeat</keyword>
<dbReference type="SUPFAM" id="SSF48403">
    <property type="entry name" value="Ankyrin repeat"/>
    <property type="match status" value="1"/>
</dbReference>
<keyword evidence="4" id="KW-0647">Proteasome</keyword>
<feature type="repeat" description="ANK" evidence="3">
    <location>
        <begin position="232"/>
        <end position="264"/>
    </location>
</feature>
<dbReference type="Pfam" id="PF13857">
    <property type="entry name" value="Ank_5"/>
    <property type="match status" value="1"/>
</dbReference>
<dbReference type="PANTHER" id="PTHR24171">
    <property type="entry name" value="ANKYRIN REPEAT DOMAIN-CONTAINING PROTEIN 39-RELATED"/>
    <property type="match status" value="1"/>
</dbReference>
<dbReference type="Proteomes" id="UP001651158">
    <property type="component" value="Unassembled WGS sequence"/>
</dbReference>
<comment type="caution">
    <text evidence="4">The sequence shown here is derived from an EMBL/GenBank/DDBJ whole genome shotgun (WGS) entry which is preliminary data.</text>
</comment>
<organism evidence="4 5">
    <name type="scientific">Taenia crassiceps</name>
    <dbReference type="NCBI Taxonomy" id="6207"/>
    <lineage>
        <taxon>Eukaryota</taxon>
        <taxon>Metazoa</taxon>
        <taxon>Spiralia</taxon>
        <taxon>Lophotrochozoa</taxon>
        <taxon>Platyhelminthes</taxon>
        <taxon>Cestoda</taxon>
        <taxon>Eucestoda</taxon>
        <taxon>Cyclophyllidea</taxon>
        <taxon>Taeniidae</taxon>
        <taxon>Taenia</taxon>
    </lineage>
</organism>
<proteinExistence type="predicted"/>
<protein>
    <submittedName>
        <fullName evidence="4">26S proteasome non-ATPase regulatory subunit 10</fullName>
    </submittedName>
</protein>
<accession>A0ABR4QRZ0</accession>
<feature type="repeat" description="ANK" evidence="3">
    <location>
        <begin position="199"/>
        <end position="231"/>
    </location>
</feature>
<keyword evidence="5" id="KW-1185">Reference proteome</keyword>
<evidence type="ECO:0000313" key="4">
    <source>
        <dbReference type="EMBL" id="KAL5112446.1"/>
    </source>
</evidence>
<feature type="repeat" description="ANK" evidence="3">
    <location>
        <begin position="278"/>
        <end position="310"/>
    </location>
</feature>
<dbReference type="PRINTS" id="PR01415">
    <property type="entry name" value="ANKYRIN"/>
</dbReference>
<gene>
    <name evidence="4" type="ORF">TcWFU_007104</name>
</gene>
<feature type="repeat" description="ANK" evidence="3">
    <location>
        <begin position="131"/>
        <end position="163"/>
    </location>
</feature>
<feature type="repeat" description="ANK" evidence="3">
    <location>
        <begin position="164"/>
        <end position="196"/>
    </location>
</feature>
<keyword evidence="1" id="KW-0677">Repeat</keyword>
<dbReference type="InterPro" id="IPR036770">
    <property type="entry name" value="Ankyrin_rpt-contain_sf"/>
</dbReference>
<evidence type="ECO:0000256" key="3">
    <source>
        <dbReference type="PROSITE-ProRule" id="PRU00023"/>
    </source>
</evidence>
<dbReference type="PROSITE" id="PS50297">
    <property type="entry name" value="ANK_REP_REGION"/>
    <property type="match status" value="5"/>
</dbReference>
<evidence type="ECO:0000313" key="5">
    <source>
        <dbReference type="Proteomes" id="UP001651158"/>
    </source>
</evidence>
<dbReference type="PROSITE" id="PS50088">
    <property type="entry name" value="ANK_REPEAT"/>
    <property type="match status" value="5"/>
</dbReference>
<evidence type="ECO:0000256" key="2">
    <source>
        <dbReference type="ARBA" id="ARBA00023043"/>
    </source>
</evidence>
<dbReference type="SMART" id="SM00248">
    <property type="entry name" value="ANK"/>
    <property type="match status" value="5"/>
</dbReference>
<dbReference type="EMBL" id="JAKROA010000001">
    <property type="protein sequence ID" value="KAL5112446.1"/>
    <property type="molecule type" value="Genomic_DNA"/>
</dbReference>
<dbReference type="GO" id="GO:0000502">
    <property type="term" value="C:proteasome complex"/>
    <property type="evidence" value="ECO:0007669"/>
    <property type="project" value="UniProtKB-KW"/>
</dbReference>
<dbReference type="Pfam" id="PF12796">
    <property type="entry name" value="Ank_2"/>
    <property type="match status" value="1"/>
</dbReference>
<dbReference type="Gene3D" id="1.25.40.20">
    <property type="entry name" value="Ankyrin repeat-containing domain"/>
    <property type="match status" value="1"/>
</dbReference>
<reference evidence="4 5" key="1">
    <citation type="journal article" date="2022" name="Front. Cell. Infect. Microbiol.">
        <title>The Genomes of Two Strains of Taenia crassiceps the Animal Model for the Study of Human Cysticercosis.</title>
        <authorList>
            <person name="Bobes R.J."/>
            <person name="Estrada K."/>
            <person name="Rios-Valencia D.G."/>
            <person name="Calderon-Gallegos A."/>
            <person name="de la Torre P."/>
            <person name="Carrero J.C."/>
            <person name="Sanchez-Flores A."/>
            <person name="Laclette J.P."/>
        </authorList>
    </citation>
    <scope>NUCLEOTIDE SEQUENCE [LARGE SCALE GENOMIC DNA]</scope>
    <source>
        <strain evidence="4">WFUcys</strain>
    </source>
</reference>
<evidence type="ECO:0000256" key="1">
    <source>
        <dbReference type="ARBA" id="ARBA00022737"/>
    </source>
</evidence>
<dbReference type="PANTHER" id="PTHR24171:SF11">
    <property type="entry name" value="26S PROTEASOME NON-ATPASE REGULATORY SUBUNIT 10"/>
    <property type="match status" value="1"/>
</dbReference>
<dbReference type="InterPro" id="IPR002110">
    <property type="entry name" value="Ankyrin_rpt"/>
</dbReference>
<name>A0ABR4QRZ0_9CEST</name>
<sequence>MPFCSGSGCLDFVAVPVLDANDPVPLAGSDKIKKSEALRYIGGASTRFTGQSFLKSTEQLMHRTIGTMTKPFRTTDSSTLCCQLNASFVIYARQVKMSDIEPCNLARDGKVMELVSRISADPGLVNLKDSSGRTVLHWSSCGGHVDLVKRLIQGGCLPDEPDSSGWTPLMIAVSAGREDVVTYLLDTGLSVNVNVVNSTGQNCLHYAASKNRLTIARRLLLAGIRADLRDWGGNTPLHRAVSRGHTEMVKLLLAGDAFADADGGRDTSKCSPNTPNDAGQTPLHIACEEGNSEIVRILLSAGGDLTAKDKEGQVPTDLAPENLRFSMQRDFKRRKLTVQIVSAECWRR</sequence>
<dbReference type="Pfam" id="PF13637">
    <property type="entry name" value="Ank_4"/>
    <property type="match status" value="1"/>
</dbReference>